<organism evidence="1 2">
    <name type="scientific">Sutcliffiella tianshenii</name>
    <dbReference type="NCBI Taxonomy" id="1463404"/>
    <lineage>
        <taxon>Bacteria</taxon>
        <taxon>Bacillati</taxon>
        <taxon>Bacillota</taxon>
        <taxon>Bacilli</taxon>
        <taxon>Bacillales</taxon>
        <taxon>Bacillaceae</taxon>
        <taxon>Sutcliffiella</taxon>
    </lineage>
</organism>
<dbReference type="CDD" id="cd06462">
    <property type="entry name" value="Peptidase_S24_S26"/>
    <property type="match status" value="1"/>
</dbReference>
<dbReference type="SUPFAM" id="SSF51306">
    <property type="entry name" value="LexA/Signal peptidase"/>
    <property type="match status" value="1"/>
</dbReference>
<keyword evidence="1" id="KW-0378">Hydrolase</keyword>
<dbReference type="InterPro" id="IPR036286">
    <property type="entry name" value="LexA/Signal_pep-like_sf"/>
</dbReference>
<dbReference type="GO" id="GO:0016787">
    <property type="term" value="F:hydrolase activity"/>
    <property type="evidence" value="ECO:0007669"/>
    <property type="project" value="UniProtKB-KW"/>
</dbReference>
<dbReference type="EC" id="3.4.-.-" evidence="1"/>
<evidence type="ECO:0000313" key="1">
    <source>
        <dbReference type="EMBL" id="MBM7618247.1"/>
    </source>
</evidence>
<keyword evidence="2" id="KW-1185">Reference proteome</keyword>
<dbReference type="Proteomes" id="UP000737402">
    <property type="component" value="Unassembled WGS sequence"/>
</dbReference>
<evidence type="ECO:0000313" key="2">
    <source>
        <dbReference type="Proteomes" id="UP000737402"/>
    </source>
</evidence>
<gene>
    <name evidence="1" type="ORF">JOC95_000089</name>
</gene>
<name>A0ABS2NUH9_9BACI</name>
<dbReference type="EMBL" id="JAFBED010000001">
    <property type="protein sequence ID" value="MBM7618247.1"/>
    <property type="molecule type" value="Genomic_DNA"/>
</dbReference>
<dbReference type="RefSeq" id="WP_204412426.1">
    <property type="nucleotide sequence ID" value="NZ_JAFBED010000001.1"/>
</dbReference>
<sequence>MFPEDERIVSIVREVLLKKGWIDLPSHGTSMYPLIKEGDICRFSSCNPSELKKRDVILFSTPSNSFVAHRLIQMDNTRVICKGDGNLGFDPPIEQTHILGKLMYIKRNDKNIHLDNFSLKVWGHFVQSVPVVSTVIRLYLKHKTAARFGVM</sequence>
<comment type="caution">
    <text evidence="1">The sequence shown here is derived from an EMBL/GenBank/DDBJ whole genome shotgun (WGS) entry which is preliminary data.</text>
</comment>
<reference evidence="1 2" key="1">
    <citation type="submission" date="2021-01" db="EMBL/GenBank/DDBJ databases">
        <title>Genomic Encyclopedia of Type Strains, Phase IV (KMG-IV): sequencing the most valuable type-strain genomes for metagenomic binning, comparative biology and taxonomic classification.</title>
        <authorList>
            <person name="Goeker M."/>
        </authorList>
    </citation>
    <scope>NUCLEOTIDE SEQUENCE [LARGE SCALE GENOMIC DNA]</scope>
    <source>
        <strain evidence="1 2">DSM 25879</strain>
    </source>
</reference>
<proteinExistence type="predicted"/>
<accession>A0ABS2NUH9</accession>
<protein>
    <submittedName>
        <fullName evidence="1">Signal peptidase</fullName>
        <ecNumber evidence="1">3.4.-.-</ecNumber>
    </submittedName>
</protein>